<evidence type="ECO:0000256" key="2">
    <source>
        <dbReference type="ARBA" id="ARBA00022598"/>
    </source>
</evidence>
<dbReference type="CDD" id="cd00818">
    <property type="entry name" value="IleRS_core"/>
    <property type="match status" value="1"/>
</dbReference>
<dbReference type="PRINTS" id="PR00984">
    <property type="entry name" value="TRNASYNTHILE"/>
</dbReference>
<keyword evidence="1 10" id="KW-0963">Cytoplasm</keyword>
<dbReference type="SUPFAM" id="SSF52374">
    <property type="entry name" value="Nucleotidylyl transferase"/>
    <property type="match status" value="1"/>
</dbReference>
<comment type="domain">
    <text evidence="10">IleRS has two distinct active sites: one for aminoacylation and one for editing. The misactivated valine is translocated from the active site to the editing site, which sterically excludes the correctly activated isoleucine. The single editing site contains two valyl binding pockets, one specific for each substrate (Val-AMP or Val-tRNA(Ile)).</text>
</comment>
<dbReference type="GO" id="GO:0008270">
    <property type="term" value="F:zinc ion binding"/>
    <property type="evidence" value="ECO:0007669"/>
    <property type="project" value="UniProtKB-UniRule"/>
</dbReference>
<dbReference type="InterPro" id="IPR009080">
    <property type="entry name" value="tRNAsynth_Ia_anticodon-bd"/>
</dbReference>
<dbReference type="InterPro" id="IPR023586">
    <property type="entry name" value="Ile-tRNA-ligase_type2"/>
</dbReference>
<gene>
    <name evidence="10" type="primary">ileS</name>
    <name evidence="13" type="ORF">EF806_06795</name>
</gene>
<dbReference type="AlphaFoldDB" id="A0A520KQU8"/>
<comment type="subunit">
    <text evidence="10">Monomer.</text>
</comment>
<dbReference type="GO" id="GO:0005524">
    <property type="term" value="F:ATP binding"/>
    <property type="evidence" value="ECO:0007669"/>
    <property type="project" value="UniProtKB-UniRule"/>
</dbReference>
<keyword evidence="6 10" id="KW-0067">ATP-binding</keyword>
<dbReference type="SUPFAM" id="SSF47323">
    <property type="entry name" value="Anticodon-binding domain of a subclass of class I aminoacyl-tRNA synthetases"/>
    <property type="match status" value="1"/>
</dbReference>
<evidence type="ECO:0000256" key="7">
    <source>
        <dbReference type="ARBA" id="ARBA00022917"/>
    </source>
</evidence>
<accession>A0A520KQU8</accession>
<dbReference type="PANTHER" id="PTHR42780">
    <property type="entry name" value="SOLEUCYL-TRNA SYNTHETASE"/>
    <property type="match status" value="1"/>
</dbReference>
<feature type="domain" description="Aminoacyl-tRNA synthetase class Ia" evidence="11">
    <location>
        <begin position="19"/>
        <end position="643"/>
    </location>
</feature>
<organism evidence="13 14">
    <name type="scientific">Methanoliparum thermophilum</name>
    <dbReference type="NCBI Taxonomy" id="2491083"/>
    <lineage>
        <taxon>Archaea</taxon>
        <taxon>Methanobacteriati</taxon>
        <taxon>Methanobacteriota</taxon>
        <taxon>Candidatus Methanoliparia</taxon>
        <taxon>Candidatus Methanoliparales</taxon>
        <taxon>Candidatus Methanoliparaceae</taxon>
        <taxon>Candidatus Methanoliparum</taxon>
    </lineage>
</organism>
<keyword evidence="5 10" id="KW-0862">Zinc</keyword>
<dbReference type="InterPro" id="IPR009008">
    <property type="entry name" value="Val/Leu/Ile-tRNA-synth_edit"/>
</dbReference>
<dbReference type="EC" id="6.1.1.5" evidence="10"/>
<evidence type="ECO:0000256" key="5">
    <source>
        <dbReference type="ARBA" id="ARBA00022833"/>
    </source>
</evidence>
<comment type="catalytic activity">
    <reaction evidence="9 10">
        <text>tRNA(Ile) + L-isoleucine + ATP = L-isoleucyl-tRNA(Ile) + AMP + diphosphate</text>
        <dbReference type="Rhea" id="RHEA:11060"/>
        <dbReference type="Rhea" id="RHEA-COMP:9666"/>
        <dbReference type="Rhea" id="RHEA-COMP:9695"/>
        <dbReference type="ChEBI" id="CHEBI:30616"/>
        <dbReference type="ChEBI" id="CHEBI:33019"/>
        <dbReference type="ChEBI" id="CHEBI:58045"/>
        <dbReference type="ChEBI" id="CHEBI:78442"/>
        <dbReference type="ChEBI" id="CHEBI:78528"/>
        <dbReference type="ChEBI" id="CHEBI:456215"/>
        <dbReference type="EC" id="6.1.1.5"/>
    </reaction>
</comment>
<comment type="cofactor">
    <cofactor evidence="10">
        <name>Zn(2+)</name>
        <dbReference type="ChEBI" id="CHEBI:29105"/>
    </cofactor>
</comment>
<protein>
    <recommendedName>
        <fullName evidence="10">Isoleucine--tRNA ligase</fullName>
        <ecNumber evidence="10">6.1.1.5</ecNumber>
    </recommendedName>
    <alternativeName>
        <fullName evidence="10">Isoleucyl-tRNA synthetase</fullName>
        <shortName evidence="10">IleRS</shortName>
    </alternativeName>
</protein>
<evidence type="ECO:0000313" key="13">
    <source>
        <dbReference type="EMBL" id="RZN63930.1"/>
    </source>
</evidence>
<keyword evidence="7 10" id="KW-0648">Protein biosynthesis</keyword>
<dbReference type="EMBL" id="RXIF01000012">
    <property type="protein sequence ID" value="RZN63930.1"/>
    <property type="molecule type" value="Genomic_DNA"/>
</dbReference>
<comment type="caution">
    <text evidence="13">The sequence shown here is derived from an EMBL/GenBank/DDBJ whole genome shotgun (WGS) entry which is preliminary data.</text>
</comment>
<keyword evidence="4 10" id="KW-0547">Nucleotide-binding</keyword>
<evidence type="ECO:0000256" key="8">
    <source>
        <dbReference type="ARBA" id="ARBA00023146"/>
    </source>
</evidence>
<dbReference type="Pfam" id="PF08264">
    <property type="entry name" value="Anticodon_1"/>
    <property type="match status" value="1"/>
</dbReference>
<dbReference type="InterPro" id="IPR033709">
    <property type="entry name" value="Anticodon_Ile_ABEc"/>
</dbReference>
<dbReference type="PROSITE" id="PS00178">
    <property type="entry name" value="AA_TRNA_LIGASE_I"/>
    <property type="match status" value="1"/>
</dbReference>
<dbReference type="InterPro" id="IPR001412">
    <property type="entry name" value="aa-tRNA-synth_I_CS"/>
</dbReference>
<evidence type="ECO:0000256" key="6">
    <source>
        <dbReference type="ARBA" id="ARBA00022840"/>
    </source>
</evidence>
<dbReference type="HAMAP" id="MF_02003">
    <property type="entry name" value="Ile_tRNA_synth_type2"/>
    <property type="match status" value="1"/>
</dbReference>
<dbReference type="CDD" id="cd07961">
    <property type="entry name" value="Anticodon_Ia_Ile_ABEc"/>
    <property type="match status" value="1"/>
</dbReference>
<evidence type="ECO:0000256" key="9">
    <source>
        <dbReference type="ARBA" id="ARBA00048359"/>
    </source>
</evidence>
<reference evidence="13 14" key="1">
    <citation type="journal article" date="2019" name="Nat. Microbiol.">
        <title>Wide diversity of methane and short-chain alkane metabolisms in uncultured archaea.</title>
        <authorList>
            <person name="Borrel G."/>
            <person name="Adam P.S."/>
            <person name="McKay L.J."/>
            <person name="Chen L.X."/>
            <person name="Sierra-Garcia I.N."/>
            <person name="Sieber C.M."/>
            <person name="Letourneur Q."/>
            <person name="Ghozlane A."/>
            <person name="Andersen G.L."/>
            <person name="Li W.J."/>
            <person name="Hallam S.J."/>
            <person name="Muyzer G."/>
            <person name="de Oliveira V.M."/>
            <person name="Inskeep W.P."/>
            <person name="Banfield J.F."/>
            <person name="Gribaldo S."/>
        </authorList>
    </citation>
    <scope>NUCLEOTIDE SEQUENCE [LARGE SCALE GENOMIC DNA]</scope>
    <source>
        <strain evidence="13">NM1a</strain>
    </source>
</reference>
<comment type="similarity">
    <text evidence="10">Belongs to the class-I aminoacyl-tRNA synthetase family. IleS type 2 subfamily.</text>
</comment>
<dbReference type="Proteomes" id="UP000317158">
    <property type="component" value="Unassembled WGS sequence"/>
</dbReference>
<feature type="short sequence motif" description="'HIGH' region" evidence="10">
    <location>
        <begin position="47"/>
        <end position="57"/>
    </location>
</feature>
<dbReference type="InterPro" id="IPR002300">
    <property type="entry name" value="aa-tRNA-synth_Ia"/>
</dbReference>
<keyword evidence="3 10" id="KW-0479">Metal-binding</keyword>
<dbReference type="GO" id="GO:0004822">
    <property type="term" value="F:isoleucine-tRNA ligase activity"/>
    <property type="evidence" value="ECO:0007669"/>
    <property type="project" value="UniProtKB-UniRule"/>
</dbReference>
<feature type="short sequence motif" description="'KMSKS' region" evidence="10">
    <location>
        <begin position="605"/>
        <end position="609"/>
    </location>
</feature>
<evidence type="ECO:0000256" key="4">
    <source>
        <dbReference type="ARBA" id="ARBA00022741"/>
    </source>
</evidence>
<feature type="domain" description="Methionyl/Valyl/Leucyl/Isoleucyl-tRNA synthetase anticodon-binding" evidence="12">
    <location>
        <begin position="691"/>
        <end position="837"/>
    </location>
</feature>
<dbReference type="Pfam" id="PF19302">
    <property type="entry name" value="DUF5915"/>
    <property type="match status" value="1"/>
</dbReference>
<proteinExistence type="inferred from homology"/>
<keyword evidence="8 10" id="KW-0030">Aminoacyl-tRNA synthetase</keyword>
<dbReference type="Gene3D" id="3.40.50.620">
    <property type="entry name" value="HUPs"/>
    <property type="match status" value="2"/>
</dbReference>
<dbReference type="NCBIfam" id="TIGR00392">
    <property type="entry name" value="ileS"/>
    <property type="match status" value="1"/>
</dbReference>
<dbReference type="GO" id="GO:0002161">
    <property type="term" value="F:aminoacyl-tRNA deacylase activity"/>
    <property type="evidence" value="ECO:0007669"/>
    <property type="project" value="InterPro"/>
</dbReference>
<keyword evidence="2 10" id="KW-0436">Ligase</keyword>
<comment type="subcellular location">
    <subcellularLocation>
        <location evidence="10">Cytoplasm</location>
    </subcellularLocation>
</comment>
<evidence type="ECO:0000256" key="1">
    <source>
        <dbReference type="ARBA" id="ARBA00022490"/>
    </source>
</evidence>
<sequence>MLKEIKGGYNPHNIESDIEQFWQENNIYNKVRKKKTTRLFFFVDGPPYTTGKIHMGTAWNKIIKDYILRYKTMCGYSVMDRPGWDMHGLPIEVKVEEILNFKSKKNIEEYGIDRFVECCINFAIKQKDLMTDQFKRLGVWMDWENPYISIDPHYIETAWWTLKESYHRGILKEDVGVINWCPRCETAIAESEVEYKDVSDPSIYVLFPIKKEDYTSGDNTFILIWTTTPWTIPANIAIAVNPDLRYVEVFDKDKGRRIILAENCISLLGSGNYDILRSFSGRCLEGIRYIHPLTDLVQKQNDFDHKVILADFVTDENTGCVHIAPGHGEEDYSVGKKYDLPIFCPVNEEGIYTEDAGKYKGIYVKKANNEIIEDLRSKGLLFAKEMINHRYGHCWRCKTPVIYLATSQWYLDIPAVKEIMLEEIKKVKWYPDWAGSERFYNWVLNAKEWCISRQRYWGIPIPIWRCKCGHIEVIGGINELKGLINDKTGVTNYYNNYDDLIRFLHRPNIDRLKMRCKVCGEEMSRVKDVFDVWFDSAIASWATLNFPAEKDLFEKIWPAEFITEGHDQTRGWFYSQLGASSIVFGRSPYKNVLMHGFVLDVEGNKMSKSLRNVVYPEEIIAKYGTDALRFYFLSNTPWEDLKFSWDGVDSAYRTLNIIWNVYKFPLPYMILDNFEPDTSYDTVKDHLKEEDRWILSRLYNLIKSIKESLESYNIHTTVRQIRRFVVDDLSRWYIQIIRPRTWIEEENMDKLAAYYTIFNVLVDLTKVLAPIIPYLAEFMYQNLCSKEESVHLSSYPEVKTEFIDDTLERDMDIIRDIVESAATARNKSKRNLRWPVKRLIISSNNEELFNAVDRLKDILLRQTNSMDVEILKNEEAIAGNEIVSVDFSRGRLYLDLEMTDEIVSEGYAREIIRRIQQMRKDLNLNVDDFITVFINAGKIAELIKESADKIAEEVRADKILYETTEGADFVKNWRIQDNKVDIGIKRIDK</sequence>
<dbReference type="SUPFAM" id="SSF50677">
    <property type="entry name" value="ValRS/IleRS/LeuRS editing domain"/>
    <property type="match status" value="1"/>
</dbReference>
<evidence type="ECO:0000256" key="10">
    <source>
        <dbReference type="HAMAP-Rule" id="MF_02003"/>
    </source>
</evidence>
<evidence type="ECO:0000256" key="3">
    <source>
        <dbReference type="ARBA" id="ARBA00022723"/>
    </source>
</evidence>
<dbReference type="InterPro" id="IPR002301">
    <property type="entry name" value="Ile-tRNA-ligase"/>
</dbReference>
<dbReference type="GO" id="GO:0006428">
    <property type="term" value="P:isoleucyl-tRNA aminoacylation"/>
    <property type="evidence" value="ECO:0007669"/>
    <property type="project" value="UniProtKB-UniRule"/>
</dbReference>
<dbReference type="Pfam" id="PF00133">
    <property type="entry name" value="tRNA-synt_1"/>
    <property type="match status" value="1"/>
</dbReference>
<evidence type="ECO:0000259" key="11">
    <source>
        <dbReference type="Pfam" id="PF00133"/>
    </source>
</evidence>
<dbReference type="FunFam" id="1.10.730.10:FF:000033">
    <property type="entry name" value="Valine--tRNA ligase"/>
    <property type="match status" value="1"/>
</dbReference>
<name>A0A520KQU8_METT2</name>
<dbReference type="InterPro" id="IPR013155">
    <property type="entry name" value="M/V/L/I-tRNA-synth_anticd-bd"/>
</dbReference>
<dbReference type="GO" id="GO:0000049">
    <property type="term" value="F:tRNA binding"/>
    <property type="evidence" value="ECO:0007669"/>
    <property type="project" value="InterPro"/>
</dbReference>
<evidence type="ECO:0000313" key="14">
    <source>
        <dbReference type="Proteomes" id="UP000317158"/>
    </source>
</evidence>
<feature type="binding site" evidence="10">
    <location>
        <position position="608"/>
    </location>
    <ligand>
        <name>ATP</name>
        <dbReference type="ChEBI" id="CHEBI:30616"/>
    </ligand>
</feature>
<dbReference type="Gene3D" id="1.10.730.10">
    <property type="entry name" value="Isoleucyl-tRNA Synthetase, Domain 1"/>
    <property type="match status" value="1"/>
</dbReference>
<comment type="function">
    <text evidence="10">Catalyzes the attachment of isoleucine to tRNA(Ile). As IleRS can inadvertently accommodate and process structurally similar amino acids such as valine, to avoid such errors it has two additional distinct tRNA(Ile)-dependent editing activities. One activity is designated as 'pretransfer' editing and involves the hydrolysis of activated Val-AMP. The other activity is designated 'posttransfer' editing and involves deacylation of mischarged Val-tRNA(Ile).</text>
</comment>
<dbReference type="PANTHER" id="PTHR42780:SF1">
    <property type="entry name" value="ISOLEUCINE--TRNA LIGASE, CYTOPLASMIC"/>
    <property type="match status" value="1"/>
</dbReference>
<evidence type="ECO:0000259" key="12">
    <source>
        <dbReference type="Pfam" id="PF08264"/>
    </source>
</evidence>
<dbReference type="GO" id="GO:0005737">
    <property type="term" value="C:cytoplasm"/>
    <property type="evidence" value="ECO:0007669"/>
    <property type="project" value="UniProtKB-SubCell"/>
</dbReference>
<dbReference type="FunFam" id="3.40.50.620:FF:000286">
    <property type="entry name" value="Isoleucine--tRNA ligase"/>
    <property type="match status" value="1"/>
</dbReference>
<dbReference type="InterPro" id="IPR014729">
    <property type="entry name" value="Rossmann-like_a/b/a_fold"/>
</dbReference>